<evidence type="ECO:0000256" key="1">
    <source>
        <dbReference type="SAM" id="MobiDB-lite"/>
    </source>
</evidence>
<organism evidence="2 3">
    <name type="scientific">Arthrobacter gandavensis</name>
    <dbReference type="NCBI Taxonomy" id="169960"/>
    <lineage>
        <taxon>Bacteria</taxon>
        <taxon>Bacillati</taxon>
        <taxon>Actinomycetota</taxon>
        <taxon>Actinomycetes</taxon>
        <taxon>Micrococcales</taxon>
        <taxon>Micrococcaceae</taxon>
        <taxon>Arthrobacter</taxon>
    </lineage>
</organism>
<dbReference type="EMBL" id="BAAALV010000001">
    <property type="protein sequence ID" value="GAA1901268.1"/>
    <property type="molecule type" value="Genomic_DNA"/>
</dbReference>
<protein>
    <submittedName>
        <fullName evidence="2">Uncharacterized protein</fullName>
    </submittedName>
</protein>
<evidence type="ECO:0000313" key="2">
    <source>
        <dbReference type="EMBL" id="GAA1901268.1"/>
    </source>
</evidence>
<feature type="compositionally biased region" description="Polar residues" evidence="1">
    <location>
        <begin position="1"/>
        <end position="31"/>
    </location>
</feature>
<feature type="region of interest" description="Disordered" evidence="1">
    <location>
        <begin position="1"/>
        <end position="79"/>
    </location>
</feature>
<evidence type="ECO:0000313" key="3">
    <source>
        <dbReference type="Proteomes" id="UP001500784"/>
    </source>
</evidence>
<reference evidence="2 3" key="1">
    <citation type="journal article" date="2019" name="Int. J. Syst. Evol. Microbiol.">
        <title>The Global Catalogue of Microorganisms (GCM) 10K type strain sequencing project: providing services to taxonomists for standard genome sequencing and annotation.</title>
        <authorList>
            <consortium name="The Broad Institute Genomics Platform"/>
            <consortium name="The Broad Institute Genome Sequencing Center for Infectious Disease"/>
            <person name="Wu L."/>
            <person name="Ma J."/>
        </authorList>
    </citation>
    <scope>NUCLEOTIDE SEQUENCE [LARGE SCALE GENOMIC DNA]</scope>
    <source>
        <strain evidence="2 3">JCM 13316</strain>
    </source>
</reference>
<name>A0ABN2NSM1_9MICC</name>
<dbReference type="Proteomes" id="UP001500784">
    <property type="component" value="Unassembled WGS sequence"/>
</dbReference>
<dbReference type="RefSeq" id="WP_152228187.1">
    <property type="nucleotide sequence ID" value="NZ_BAAALV010000001.1"/>
</dbReference>
<sequence length="116" mass="11744">MFETTTSIPAHTIQVQDPSRQQSRGTASRVVSGSRGAALGGNYVAGFGRPQSAPASRHGALSSVSSSGHGYTARFDGDTHRNAAAPVDSYTAAFGSTAGTRNPAAGGRGSYTDANL</sequence>
<accession>A0ABN2NSM1</accession>
<feature type="region of interest" description="Disordered" evidence="1">
    <location>
        <begin position="93"/>
        <end position="116"/>
    </location>
</feature>
<keyword evidence="3" id="KW-1185">Reference proteome</keyword>
<gene>
    <name evidence="2" type="ORF">GCM10009688_00940</name>
</gene>
<proteinExistence type="predicted"/>
<comment type="caution">
    <text evidence="2">The sequence shown here is derived from an EMBL/GenBank/DDBJ whole genome shotgun (WGS) entry which is preliminary data.</text>
</comment>